<evidence type="ECO:0000259" key="3">
    <source>
        <dbReference type="Pfam" id="PF00501"/>
    </source>
</evidence>
<dbReference type="EMBL" id="MVGC01000136">
    <property type="protein sequence ID" value="RJE23090.1"/>
    <property type="molecule type" value="Genomic_DNA"/>
</dbReference>
<dbReference type="InterPro" id="IPR000873">
    <property type="entry name" value="AMP-dep_synth/lig_dom"/>
</dbReference>
<gene>
    <name evidence="4" type="ORF">PHISCL_04580</name>
</gene>
<dbReference type="InterPro" id="IPR042099">
    <property type="entry name" value="ANL_N_sf"/>
</dbReference>
<feature type="domain" description="AMP-dependent synthetase/ligase" evidence="3">
    <location>
        <begin position="22"/>
        <end position="247"/>
    </location>
</feature>
<comment type="caution">
    <text evidence="4">The sequence shown here is derived from an EMBL/GenBank/DDBJ whole genome shotgun (WGS) entry which is preliminary data.</text>
</comment>
<dbReference type="PROSITE" id="PS00455">
    <property type="entry name" value="AMP_BINDING"/>
    <property type="match status" value="1"/>
</dbReference>
<evidence type="ECO:0000313" key="4">
    <source>
        <dbReference type="EMBL" id="RJE23090.1"/>
    </source>
</evidence>
<sequence>MTSSSPFGSVDIPDIDIWTLLFENKNRQYPDDKVLFTDAETGHNYTYADIRKLALNFGQTLRQRWNWQKGDVLAVFSPNSIDLPPIIWGTLSIGGTICPINPNYKAEELLHPLKDSRAKAIVTQKAQAPAARQAAQRAGISLDRVIVIDEPQNDPIWVNNPAAIANNVFAQPWKSPVAQPSKDVAFLVYSSGTTGLPKGVMLSHRNMVANLLQSAAVDQGVLSWNRGLRGEGDKALALLPFFHIYGQ</sequence>
<dbReference type="GO" id="GO:0016405">
    <property type="term" value="F:CoA-ligase activity"/>
    <property type="evidence" value="ECO:0007669"/>
    <property type="project" value="TreeGrafter"/>
</dbReference>
<organism evidence="4 5">
    <name type="scientific">Aspergillus sclerotialis</name>
    <dbReference type="NCBI Taxonomy" id="2070753"/>
    <lineage>
        <taxon>Eukaryota</taxon>
        <taxon>Fungi</taxon>
        <taxon>Dikarya</taxon>
        <taxon>Ascomycota</taxon>
        <taxon>Pezizomycotina</taxon>
        <taxon>Eurotiomycetes</taxon>
        <taxon>Eurotiomycetidae</taxon>
        <taxon>Eurotiales</taxon>
        <taxon>Aspergillaceae</taxon>
        <taxon>Aspergillus</taxon>
        <taxon>Aspergillus subgen. Polypaecilum</taxon>
    </lineage>
</organism>
<evidence type="ECO:0000313" key="5">
    <source>
        <dbReference type="Proteomes" id="UP000266188"/>
    </source>
</evidence>
<proteinExistence type="inferred from homology"/>
<name>A0A3A2ZKL1_9EURO</name>
<keyword evidence="2 4" id="KW-0436">Ligase</keyword>
<accession>A0A3A2ZKL1</accession>
<evidence type="ECO:0000256" key="1">
    <source>
        <dbReference type="ARBA" id="ARBA00006432"/>
    </source>
</evidence>
<protein>
    <submittedName>
        <fullName evidence="4">Phenylacetyl-CoA ligase</fullName>
    </submittedName>
</protein>
<dbReference type="InterPro" id="IPR020845">
    <property type="entry name" value="AMP-binding_CS"/>
</dbReference>
<comment type="similarity">
    <text evidence="1">Belongs to the ATP-dependent AMP-binding enzyme family.</text>
</comment>
<dbReference type="STRING" id="2070753.A0A3A2ZKL1"/>
<dbReference type="Proteomes" id="UP000266188">
    <property type="component" value="Unassembled WGS sequence"/>
</dbReference>
<dbReference type="PANTHER" id="PTHR24096">
    <property type="entry name" value="LONG-CHAIN-FATTY-ACID--COA LIGASE"/>
    <property type="match status" value="1"/>
</dbReference>
<dbReference type="AlphaFoldDB" id="A0A3A2ZKL1"/>
<dbReference type="Pfam" id="PF00501">
    <property type="entry name" value="AMP-binding"/>
    <property type="match status" value="1"/>
</dbReference>
<evidence type="ECO:0000256" key="2">
    <source>
        <dbReference type="ARBA" id="ARBA00022598"/>
    </source>
</evidence>
<keyword evidence="5" id="KW-1185">Reference proteome</keyword>
<dbReference type="SUPFAM" id="SSF56801">
    <property type="entry name" value="Acetyl-CoA synthetase-like"/>
    <property type="match status" value="1"/>
</dbReference>
<reference evidence="5" key="1">
    <citation type="submission" date="2017-02" db="EMBL/GenBank/DDBJ databases">
        <authorList>
            <person name="Tafer H."/>
            <person name="Lopandic K."/>
        </authorList>
    </citation>
    <scope>NUCLEOTIDE SEQUENCE [LARGE SCALE GENOMIC DNA]</scope>
    <source>
        <strain evidence="5">CBS 366.77</strain>
    </source>
</reference>
<dbReference type="PANTHER" id="PTHR24096:SF149">
    <property type="entry name" value="AMP-BINDING DOMAIN-CONTAINING PROTEIN-RELATED"/>
    <property type="match status" value="1"/>
</dbReference>
<dbReference type="OrthoDB" id="6509636at2759"/>
<dbReference type="Gene3D" id="3.40.50.12780">
    <property type="entry name" value="N-terminal domain of ligase-like"/>
    <property type="match status" value="1"/>
</dbReference>